<dbReference type="CAZy" id="GH25">
    <property type="family name" value="Glycoside Hydrolase Family 25"/>
</dbReference>
<gene>
    <name evidence="3" type="ORF">EUBSIR_02299</name>
</gene>
<keyword evidence="2" id="KW-0472">Membrane</keyword>
<evidence type="ECO:0000313" key="3">
    <source>
        <dbReference type="EMBL" id="EDR99949.1"/>
    </source>
</evidence>
<dbReference type="Gene3D" id="3.20.20.80">
    <property type="entry name" value="Glycosidases"/>
    <property type="match status" value="1"/>
</dbReference>
<evidence type="ECO:0000256" key="2">
    <source>
        <dbReference type="SAM" id="Phobius"/>
    </source>
</evidence>
<reference evidence="3" key="2">
    <citation type="submission" date="2014-06" db="EMBL/GenBank/DDBJ databases">
        <title>Draft genome sequence of Eubacterium siraeum (DSM 15702).</title>
        <authorList>
            <person name="Sudarsanam P."/>
            <person name="Ley R."/>
            <person name="Guruge J."/>
            <person name="Turnbaugh P.J."/>
            <person name="Mahowald M."/>
            <person name="Liep D."/>
            <person name="Gordon J."/>
        </authorList>
    </citation>
    <scope>NUCLEOTIDE SEQUENCE</scope>
    <source>
        <strain evidence="3">DSM 15702</strain>
    </source>
</reference>
<protein>
    <submittedName>
        <fullName evidence="3">Glycosyl hydrolase family 25</fullName>
    </submittedName>
</protein>
<sequence>MTNGAEYDIIILDKYPVNKTAKIIRKEKQMKLRKRIIAGFLSALFILCSVSLPVAAAADPYTWDGTSVLAADRTYYIKSNITLGKSLTVPAGTVMVLLRGTSVTVPYGITLDIKGRLVADNGASLIINGTLNTYGGSALDIDGTMSASGRSAVSLSGVTLLSNTAQTAFAGTLDANSDFTSYGEIGVTGTARFNAKSYIGGKLEIRNNAQVINTGTMTLGNDCSYTLKGMFTNSGSGSCTDNRRATDASAMSVETISLYTTDALTGIDVSWAQGDTIDWAKVKSSGIDFAMIRSSRGRISDDYPMTSDTYFHENMKGTMQNGIPAGVYHYCYAETVEEARDEAKFVLSLISGYEISYPVVFDIEDQWYVKNGYSKQTLTAMTEAFCEEIANAGYLPVVYSYASFFNSYLDMTALSKYPVWVAHVDTDKPAYSGTYFMWQYSWKGSISGIDGDVDMDHCYVDFDAYTRKFGLNGRK</sequence>
<dbReference type="GO" id="GO:0016052">
    <property type="term" value="P:carbohydrate catabolic process"/>
    <property type="evidence" value="ECO:0007669"/>
    <property type="project" value="TreeGrafter"/>
</dbReference>
<dbReference type="InterPro" id="IPR002053">
    <property type="entry name" value="Glyco_hydro_25"/>
</dbReference>
<accession>B0MR33</accession>
<dbReference type="Proteomes" id="UP000005326">
    <property type="component" value="Unassembled WGS sequence"/>
</dbReference>
<keyword evidence="2" id="KW-0812">Transmembrane</keyword>
<dbReference type="SUPFAM" id="SSF51445">
    <property type="entry name" value="(Trans)glycosidases"/>
    <property type="match status" value="1"/>
</dbReference>
<keyword evidence="3" id="KW-0378">Hydrolase</keyword>
<dbReference type="GO" id="GO:0009253">
    <property type="term" value="P:peptidoglycan catabolic process"/>
    <property type="evidence" value="ECO:0007669"/>
    <property type="project" value="InterPro"/>
</dbReference>
<dbReference type="PANTHER" id="PTHR34135:SF2">
    <property type="entry name" value="LYSOZYME"/>
    <property type="match status" value="1"/>
</dbReference>
<dbReference type="PROSITE" id="PS51904">
    <property type="entry name" value="GLYCOSYL_HYDROL_F25_2"/>
    <property type="match status" value="1"/>
</dbReference>
<evidence type="ECO:0000313" key="4">
    <source>
        <dbReference type="Proteomes" id="UP000005326"/>
    </source>
</evidence>
<dbReference type="Pfam" id="PF01183">
    <property type="entry name" value="Glyco_hydro_25"/>
    <property type="match status" value="1"/>
</dbReference>
<feature type="transmembrane region" description="Helical" evidence="2">
    <location>
        <begin position="36"/>
        <end position="58"/>
    </location>
</feature>
<dbReference type="EMBL" id="ABCA03000053">
    <property type="protein sequence ID" value="EDR99949.1"/>
    <property type="molecule type" value="Genomic_DNA"/>
</dbReference>
<dbReference type="InterPro" id="IPR017853">
    <property type="entry name" value="GH"/>
</dbReference>
<organism evidence="3 4">
    <name type="scientific">[Eubacterium] siraeum DSM 15702</name>
    <dbReference type="NCBI Taxonomy" id="428128"/>
    <lineage>
        <taxon>Bacteria</taxon>
        <taxon>Bacillati</taxon>
        <taxon>Bacillota</taxon>
        <taxon>Clostridia</taxon>
        <taxon>Eubacteriales</taxon>
        <taxon>Oscillospiraceae</taxon>
        <taxon>Oscillospiraceae incertae sedis</taxon>
    </lineage>
</organism>
<dbReference type="AlphaFoldDB" id="B0MR33"/>
<comment type="caution">
    <text evidence="3">The sequence shown here is derived from an EMBL/GenBank/DDBJ whole genome shotgun (WGS) entry which is preliminary data.</text>
</comment>
<reference evidence="3" key="1">
    <citation type="submission" date="2007-10" db="EMBL/GenBank/DDBJ databases">
        <authorList>
            <person name="Fulton L."/>
            <person name="Clifton S."/>
            <person name="Fulton B."/>
            <person name="Xu J."/>
            <person name="Minx P."/>
            <person name="Pepin K.H."/>
            <person name="Johnson M."/>
            <person name="Thiruvilangam P."/>
            <person name="Bhonagiri V."/>
            <person name="Nash W.E."/>
            <person name="Mardis E.R."/>
            <person name="Wilson R.K."/>
        </authorList>
    </citation>
    <scope>NUCLEOTIDE SEQUENCE [LARGE SCALE GENOMIC DNA]</scope>
    <source>
        <strain evidence="3">DSM 15702</strain>
    </source>
</reference>
<name>B0MR33_9FIRM</name>
<dbReference type="CDD" id="cd06414">
    <property type="entry name" value="GH25_LytC-like"/>
    <property type="match status" value="1"/>
</dbReference>
<dbReference type="GO" id="GO:0003796">
    <property type="term" value="F:lysozyme activity"/>
    <property type="evidence" value="ECO:0007669"/>
    <property type="project" value="InterPro"/>
</dbReference>
<keyword evidence="4" id="KW-1185">Reference proteome</keyword>
<proteinExistence type="inferred from homology"/>
<dbReference type="GO" id="GO:0016998">
    <property type="term" value="P:cell wall macromolecule catabolic process"/>
    <property type="evidence" value="ECO:0007669"/>
    <property type="project" value="InterPro"/>
</dbReference>
<dbReference type="PANTHER" id="PTHR34135">
    <property type="entry name" value="LYSOZYME"/>
    <property type="match status" value="1"/>
</dbReference>
<keyword evidence="2" id="KW-1133">Transmembrane helix</keyword>
<comment type="similarity">
    <text evidence="1">Belongs to the glycosyl hydrolase 25 family.</text>
</comment>
<evidence type="ECO:0000256" key="1">
    <source>
        <dbReference type="ARBA" id="ARBA00010646"/>
    </source>
</evidence>